<organism evidence="1 2">
    <name type="scientific">Eumeta variegata</name>
    <name type="common">Bagworm moth</name>
    <name type="synonym">Eumeta japonica</name>
    <dbReference type="NCBI Taxonomy" id="151549"/>
    <lineage>
        <taxon>Eukaryota</taxon>
        <taxon>Metazoa</taxon>
        <taxon>Ecdysozoa</taxon>
        <taxon>Arthropoda</taxon>
        <taxon>Hexapoda</taxon>
        <taxon>Insecta</taxon>
        <taxon>Pterygota</taxon>
        <taxon>Neoptera</taxon>
        <taxon>Endopterygota</taxon>
        <taxon>Lepidoptera</taxon>
        <taxon>Glossata</taxon>
        <taxon>Ditrysia</taxon>
        <taxon>Tineoidea</taxon>
        <taxon>Psychidae</taxon>
        <taxon>Oiketicinae</taxon>
        <taxon>Eumeta</taxon>
    </lineage>
</organism>
<evidence type="ECO:0000313" key="1">
    <source>
        <dbReference type="EMBL" id="GBP61265.1"/>
    </source>
</evidence>
<evidence type="ECO:0000313" key="2">
    <source>
        <dbReference type="Proteomes" id="UP000299102"/>
    </source>
</evidence>
<dbReference type="AlphaFoldDB" id="A0A4C1XGC9"/>
<protein>
    <submittedName>
        <fullName evidence="1">Uncharacterized protein</fullName>
    </submittedName>
</protein>
<dbReference type="Proteomes" id="UP000299102">
    <property type="component" value="Unassembled WGS sequence"/>
</dbReference>
<proteinExistence type="predicted"/>
<comment type="caution">
    <text evidence="1">The sequence shown here is derived from an EMBL/GenBank/DDBJ whole genome shotgun (WGS) entry which is preliminary data.</text>
</comment>
<reference evidence="1 2" key="1">
    <citation type="journal article" date="2019" name="Commun. Biol.">
        <title>The bagworm genome reveals a unique fibroin gene that provides high tensile strength.</title>
        <authorList>
            <person name="Kono N."/>
            <person name="Nakamura H."/>
            <person name="Ohtoshi R."/>
            <person name="Tomita M."/>
            <person name="Numata K."/>
            <person name="Arakawa K."/>
        </authorList>
    </citation>
    <scope>NUCLEOTIDE SEQUENCE [LARGE SCALE GENOMIC DNA]</scope>
</reference>
<gene>
    <name evidence="1" type="ORF">EVAR_52753_1</name>
</gene>
<name>A0A4C1XGC9_EUMVA</name>
<keyword evidence="2" id="KW-1185">Reference proteome</keyword>
<accession>A0A4C1XGC9</accession>
<sequence length="78" mass="8581">MAPRNGIELRSGIGWKSVLAIAPASGVELCFDRNQNPDQDIISTLVKSRVAVASPQLHDITPLRFRLEAVEYSNVYNA</sequence>
<dbReference type="EMBL" id="BGZK01000809">
    <property type="protein sequence ID" value="GBP61265.1"/>
    <property type="molecule type" value="Genomic_DNA"/>
</dbReference>